<feature type="transmembrane region" description="Helical" evidence="19">
    <location>
        <begin position="85"/>
        <end position="106"/>
    </location>
</feature>
<evidence type="ECO:0000256" key="18">
    <source>
        <dbReference type="ARBA" id="ARBA00049551"/>
    </source>
</evidence>
<dbReference type="InterPro" id="IPR001750">
    <property type="entry name" value="ND/Mrp_TM"/>
</dbReference>
<feature type="transmembrane region" description="Helical" evidence="19">
    <location>
        <begin position="261"/>
        <end position="280"/>
    </location>
</feature>
<evidence type="ECO:0000256" key="11">
    <source>
        <dbReference type="ARBA" id="ARBA00022982"/>
    </source>
</evidence>
<keyword evidence="7" id="KW-0679">Respiratory chain</keyword>
<protein>
    <recommendedName>
        <fullName evidence="5">NADH-ubiquinone oxidoreductase chain 2</fullName>
        <ecNumber evidence="4">7.1.1.2</ecNumber>
    </recommendedName>
    <alternativeName>
        <fullName evidence="17">NADH dehydrogenase subunit 2</fullName>
    </alternativeName>
</protein>
<keyword evidence="14" id="KW-0830">Ubiquinone</keyword>
<accession>A0A6C0NA05</accession>
<evidence type="ECO:0000313" key="21">
    <source>
        <dbReference type="EMBL" id="QHW07508.1"/>
    </source>
</evidence>
<keyword evidence="8 19" id="KW-0812">Transmembrane</keyword>
<evidence type="ECO:0000259" key="20">
    <source>
        <dbReference type="Pfam" id="PF00361"/>
    </source>
</evidence>
<dbReference type="PANTHER" id="PTHR46552:SF1">
    <property type="entry name" value="NADH-UBIQUINONE OXIDOREDUCTASE CHAIN 2"/>
    <property type="match status" value="1"/>
</dbReference>
<keyword evidence="10" id="KW-1278">Translocase</keyword>
<evidence type="ECO:0000256" key="19">
    <source>
        <dbReference type="SAM" id="Phobius"/>
    </source>
</evidence>
<keyword evidence="9" id="KW-0999">Mitochondrion inner membrane</keyword>
<gene>
    <name evidence="21" type="primary">ND2</name>
</gene>
<dbReference type="InterPro" id="IPR050175">
    <property type="entry name" value="Complex_I_Subunit_2"/>
</dbReference>
<keyword evidence="16 19" id="KW-0472">Membrane</keyword>
<name>A0A6C0NA05_9HEMI</name>
<dbReference type="RefSeq" id="YP_009726417.1">
    <property type="nucleotide sequence ID" value="NC_045858.1"/>
</dbReference>
<evidence type="ECO:0000256" key="6">
    <source>
        <dbReference type="ARBA" id="ARBA00022448"/>
    </source>
</evidence>
<dbReference type="AlphaFoldDB" id="A0A6C0NA05"/>
<feature type="transmembrane region" description="Helical" evidence="19">
    <location>
        <begin position="226"/>
        <end position="249"/>
    </location>
</feature>
<keyword evidence="11" id="KW-0249">Electron transport</keyword>
<dbReference type="GO" id="GO:0008137">
    <property type="term" value="F:NADH dehydrogenase (ubiquinone) activity"/>
    <property type="evidence" value="ECO:0007669"/>
    <property type="project" value="UniProtKB-EC"/>
</dbReference>
<feature type="domain" description="NADH:quinone oxidoreductase/Mrp antiporter transmembrane" evidence="20">
    <location>
        <begin position="24"/>
        <end position="272"/>
    </location>
</feature>
<evidence type="ECO:0000256" key="8">
    <source>
        <dbReference type="ARBA" id="ARBA00022692"/>
    </source>
</evidence>
<evidence type="ECO:0000256" key="14">
    <source>
        <dbReference type="ARBA" id="ARBA00023075"/>
    </source>
</evidence>
<comment type="similarity">
    <text evidence="3">Belongs to the complex I subunit 2 family.</text>
</comment>
<dbReference type="EC" id="7.1.1.2" evidence="4"/>
<comment type="subcellular location">
    <subcellularLocation>
        <location evidence="2">Mitochondrion inner membrane</location>
        <topology evidence="2">Multi-pass membrane protein</topology>
    </subcellularLocation>
</comment>
<dbReference type="PANTHER" id="PTHR46552">
    <property type="entry name" value="NADH-UBIQUINONE OXIDOREDUCTASE CHAIN 2"/>
    <property type="match status" value="1"/>
</dbReference>
<evidence type="ECO:0000256" key="16">
    <source>
        <dbReference type="ARBA" id="ARBA00023136"/>
    </source>
</evidence>
<evidence type="ECO:0000256" key="7">
    <source>
        <dbReference type="ARBA" id="ARBA00022660"/>
    </source>
</evidence>
<geneLocation type="mitochondrion" evidence="21"/>
<sequence length="322" mass="37728">MFNNSSNLMFFSSLTFSISLAMSSNSMIMIWIMIEMSNMSFIPLMMNKKMKNSESIMKFFIIQSLTSMILIFSMMMNLLETENNFMLMMLLSLIMKMGGAPFQAWMISMIEGIKFETMFIMFTVMKLAPLNLISIINLNMNMIIIISLIIPTMMIINQTMTKKMLAYSSIINLSMMLILTSNIKMWIYFMINYFLIMYLIVTELKNNKVKFINQMMFNSKTKLSKMNMAISMFSLGGMPPLLGFFNKILVMKIIIENKEMLLMFLFMISSTFMMFMYMKFMTSYLMFYLSMNKTGLKKKSLNESLKLMINFIFLPMIILSKI</sequence>
<reference evidence="21" key="2">
    <citation type="journal article" date="2020" name="Int. J. Biol. Macromol.">
        <title>Comparative mitogenomes of six species in the subfamily Iassinae (Hemiptera: Cicadellidae) and phylogenetic analysis.</title>
        <authorList>
            <person name="Wang J."/>
            <person name="Wu Y."/>
            <person name="Dai R."/>
            <person name="Yang M."/>
        </authorList>
    </citation>
    <scope>NUCLEOTIDE SEQUENCE</scope>
</reference>
<evidence type="ECO:0000256" key="12">
    <source>
        <dbReference type="ARBA" id="ARBA00022989"/>
    </source>
</evidence>
<evidence type="ECO:0000256" key="5">
    <source>
        <dbReference type="ARBA" id="ARBA00021008"/>
    </source>
</evidence>
<keyword evidence="15 21" id="KW-0496">Mitochondrion</keyword>
<comment type="function">
    <text evidence="1">Core subunit of the mitochondrial membrane respiratory chain NADH dehydrogenase (Complex I) that is believed to belong to the minimal assembly required for catalysis. Complex I functions in the transfer of electrons from NADH to the respiratory chain. The immediate electron acceptor for the enzyme is believed to be ubiquinone.</text>
</comment>
<feature type="transmembrane region" description="Helical" evidence="19">
    <location>
        <begin position="186"/>
        <end position="205"/>
    </location>
</feature>
<dbReference type="Pfam" id="PF00361">
    <property type="entry name" value="Proton_antipo_M"/>
    <property type="match status" value="1"/>
</dbReference>
<evidence type="ECO:0000256" key="10">
    <source>
        <dbReference type="ARBA" id="ARBA00022967"/>
    </source>
</evidence>
<dbReference type="GO" id="GO:0006120">
    <property type="term" value="P:mitochondrial electron transport, NADH to ubiquinone"/>
    <property type="evidence" value="ECO:0007669"/>
    <property type="project" value="TreeGrafter"/>
</dbReference>
<keyword evidence="6" id="KW-0813">Transport</keyword>
<dbReference type="GeneID" id="43961677"/>
<keyword evidence="12 19" id="KW-1133">Transmembrane helix</keyword>
<dbReference type="GO" id="GO:0005743">
    <property type="term" value="C:mitochondrial inner membrane"/>
    <property type="evidence" value="ECO:0007669"/>
    <property type="project" value="UniProtKB-SubCell"/>
</dbReference>
<dbReference type="EMBL" id="MG813489">
    <property type="protein sequence ID" value="QHW07508.1"/>
    <property type="molecule type" value="Genomic_DNA"/>
</dbReference>
<evidence type="ECO:0000256" key="3">
    <source>
        <dbReference type="ARBA" id="ARBA00007012"/>
    </source>
</evidence>
<feature type="transmembrane region" description="Helical" evidence="19">
    <location>
        <begin position="301"/>
        <end position="319"/>
    </location>
</feature>
<dbReference type="CTD" id="4536"/>
<evidence type="ECO:0000256" key="1">
    <source>
        <dbReference type="ARBA" id="ARBA00003257"/>
    </source>
</evidence>
<proteinExistence type="inferred from homology"/>
<evidence type="ECO:0000256" key="13">
    <source>
        <dbReference type="ARBA" id="ARBA00023027"/>
    </source>
</evidence>
<reference evidence="21" key="1">
    <citation type="submission" date="2018-01" db="EMBL/GenBank/DDBJ databases">
        <authorList>
            <person name="Dai R.H."/>
            <person name="Wang J.J."/>
        </authorList>
    </citation>
    <scope>NUCLEOTIDE SEQUENCE</scope>
</reference>
<feature type="transmembrane region" description="Helical" evidence="19">
    <location>
        <begin position="12"/>
        <end position="34"/>
    </location>
</feature>
<evidence type="ECO:0000256" key="17">
    <source>
        <dbReference type="ARBA" id="ARBA00031028"/>
    </source>
</evidence>
<organism evidence="21">
    <name type="scientific">Batracomorphus lateprocessus</name>
    <dbReference type="NCBI Taxonomy" id="1962545"/>
    <lineage>
        <taxon>Eukaryota</taxon>
        <taxon>Metazoa</taxon>
        <taxon>Ecdysozoa</taxon>
        <taxon>Arthropoda</taxon>
        <taxon>Hexapoda</taxon>
        <taxon>Insecta</taxon>
        <taxon>Pterygota</taxon>
        <taxon>Neoptera</taxon>
        <taxon>Paraneoptera</taxon>
        <taxon>Hemiptera</taxon>
        <taxon>Auchenorrhyncha</taxon>
        <taxon>Membracoidea</taxon>
        <taxon>Cicadellidae</taxon>
        <taxon>Iassinae</taxon>
        <taxon>Batracomorphus</taxon>
    </lineage>
</organism>
<feature type="transmembrane region" description="Helical" evidence="19">
    <location>
        <begin position="55"/>
        <end position="79"/>
    </location>
</feature>
<evidence type="ECO:0000256" key="2">
    <source>
        <dbReference type="ARBA" id="ARBA00004448"/>
    </source>
</evidence>
<keyword evidence="13" id="KW-0520">NAD</keyword>
<evidence type="ECO:0000256" key="9">
    <source>
        <dbReference type="ARBA" id="ARBA00022792"/>
    </source>
</evidence>
<evidence type="ECO:0000256" key="15">
    <source>
        <dbReference type="ARBA" id="ARBA00023128"/>
    </source>
</evidence>
<comment type="catalytic activity">
    <reaction evidence="18">
        <text>a ubiquinone + NADH + 5 H(+)(in) = a ubiquinol + NAD(+) + 4 H(+)(out)</text>
        <dbReference type="Rhea" id="RHEA:29091"/>
        <dbReference type="Rhea" id="RHEA-COMP:9565"/>
        <dbReference type="Rhea" id="RHEA-COMP:9566"/>
        <dbReference type="ChEBI" id="CHEBI:15378"/>
        <dbReference type="ChEBI" id="CHEBI:16389"/>
        <dbReference type="ChEBI" id="CHEBI:17976"/>
        <dbReference type="ChEBI" id="CHEBI:57540"/>
        <dbReference type="ChEBI" id="CHEBI:57945"/>
        <dbReference type="EC" id="7.1.1.2"/>
    </reaction>
</comment>
<evidence type="ECO:0000256" key="4">
    <source>
        <dbReference type="ARBA" id="ARBA00012944"/>
    </source>
</evidence>